<accession>A0AAD8VR21</accession>
<evidence type="ECO:0000313" key="4">
    <source>
        <dbReference type="Proteomes" id="UP001231189"/>
    </source>
</evidence>
<protein>
    <recommendedName>
        <fullName evidence="2">Retrotransposon Copia-like N-terminal domain-containing protein</fullName>
    </recommendedName>
</protein>
<dbReference type="Pfam" id="PF14244">
    <property type="entry name" value="Retrotran_gag_3"/>
    <property type="match status" value="1"/>
</dbReference>
<feature type="compositionally biased region" description="Low complexity" evidence="1">
    <location>
        <begin position="114"/>
        <end position="134"/>
    </location>
</feature>
<proteinExistence type="predicted"/>
<feature type="region of interest" description="Disordered" evidence="1">
    <location>
        <begin position="112"/>
        <end position="134"/>
    </location>
</feature>
<dbReference type="Proteomes" id="UP001231189">
    <property type="component" value="Unassembled WGS sequence"/>
</dbReference>
<evidence type="ECO:0000313" key="3">
    <source>
        <dbReference type="EMBL" id="KAK1613985.1"/>
    </source>
</evidence>
<keyword evidence="4" id="KW-1185">Reference proteome</keyword>
<dbReference type="EMBL" id="JAUUTY010000006">
    <property type="protein sequence ID" value="KAK1613985.1"/>
    <property type="molecule type" value="Genomic_DNA"/>
</dbReference>
<dbReference type="InterPro" id="IPR029472">
    <property type="entry name" value="Copia-like_N"/>
</dbReference>
<sequence length="134" mass="14312">MVSFTSLPANLSGPPIPPLSGFVAVPQEAPVLPHVTAVPNAPVLTDGAAAMSAQQLANLITVRLTQDNYLYWRAQILPLLRSHYLDGYVDGSFPCPPRLVAAFLVDGTRVLRQTPSTAPGSPRTRPSSPRCSRP</sequence>
<evidence type="ECO:0000256" key="1">
    <source>
        <dbReference type="SAM" id="MobiDB-lite"/>
    </source>
</evidence>
<comment type="caution">
    <text evidence="3">The sequence shown here is derived from an EMBL/GenBank/DDBJ whole genome shotgun (WGS) entry which is preliminary data.</text>
</comment>
<evidence type="ECO:0000259" key="2">
    <source>
        <dbReference type="Pfam" id="PF14244"/>
    </source>
</evidence>
<feature type="domain" description="Retrotransposon Copia-like N-terminal" evidence="2">
    <location>
        <begin position="59"/>
        <end position="96"/>
    </location>
</feature>
<organism evidence="3 4">
    <name type="scientific">Lolium multiflorum</name>
    <name type="common">Italian ryegrass</name>
    <name type="synonym">Lolium perenne subsp. multiflorum</name>
    <dbReference type="NCBI Taxonomy" id="4521"/>
    <lineage>
        <taxon>Eukaryota</taxon>
        <taxon>Viridiplantae</taxon>
        <taxon>Streptophyta</taxon>
        <taxon>Embryophyta</taxon>
        <taxon>Tracheophyta</taxon>
        <taxon>Spermatophyta</taxon>
        <taxon>Magnoliopsida</taxon>
        <taxon>Liliopsida</taxon>
        <taxon>Poales</taxon>
        <taxon>Poaceae</taxon>
        <taxon>BOP clade</taxon>
        <taxon>Pooideae</taxon>
        <taxon>Poodae</taxon>
        <taxon>Poeae</taxon>
        <taxon>Poeae Chloroplast Group 2 (Poeae type)</taxon>
        <taxon>Loliodinae</taxon>
        <taxon>Loliinae</taxon>
        <taxon>Lolium</taxon>
    </lineage>
</organism>
<reference evidence="3" key="1">
    <citation type="submission" date="2023-07" db="EMBL/GenBank/DDBJ databases">
        <title>A chromosome-level genome assembly of Lolium multiflorum.</title>
        <authorList>
            <person name="Chen Y."/>
            <person name="Copetti D."/>
            <person name="Kolliker R."/>
            <person name="Studer B."/>
        </authorList>
    </citation>
    <scope>NUCLEOTIDE SEQUENCE</scope>
    <source>
        <strain evidence="3">02402/16</strain>
        <tissue evidence="3">Leaf</tissue>
    </source>
</reference>
<dbReference type="AlphaFoldDB" id="A0AAD8VR21"/>
<gene>
    <name evidence="3" type="ORF">QYE76_019502</name>
</gene>
<name>A0AAD8VR21_LOLMU</name>